<name>A0ABD3HZ78_9MARC</name>
<dbReference type="EMBL" id="JBJQOH010000002">
    <property type="protein sequence ID" value="KAL3696753.1"/>
    <property type="molecule type" value="Genomic_DNA"/>
</dbReference>
<dbReference type="SUPFAM" id="SSF53681">
    <property type="entry name" value="Aspartate/glutamate racemase"/>
    <property type="match status" value="2"/>
</dbReference>
<dbReference type="PANTHER" id="PTHR21198">
    <property type="entry name" value="GLUTAMATE RACEMASE"/>
    <property type="match status" value="1"/>
</dbReference>
<dbReference type="Proteomes" id="UP001633002">
    <property type="component" value="Unassembled WGS sequence"/>
</dbReference>
<keyword evidence="1" id="KW-0413">Isomerase</keyword>
<dbReference type="InterPro" id="IPR001920">
    <property type="entry name" value="Asp/Glu_race"/>
</dbReference>
<keyword evidence="4" id="KW-1185">Reference proteome</keyword>
<reference evidence="3 4" key="1">
    <citation type="submission" date="2024-09" db="EMBL/GenBank/DDBJ databases">
        <title>Chromosome-scale assembly of Riccia sorocarpa.</title>
        <authorList>
            <person name="Paukszto L."/>
        </authorList>
    </citation>
    <scope>NUCLEOTIDE SEQUENCE [LARGE SCALE GENOMIC DNA]</scope>
    <source>
        <strain evidence="3">LP-2024</strain>
        <tissue evidence="3">Aerial parts of the thallus</tissue>
    </source>
</reference>
<evidence type="ECO:0000256" key="2">
    <source>
        <dbReference type="SAM" id="MobiDB-lite"/>
    </source>
</evidence>
<dbReference type="Gene3D" id="3.40.50.1860">
    <property type="match status" value="2"/>
</dbReference>
<dbReference type="GO" id="GO:0016853">
    <property type="term" value="F:isomerase activity"/>
    <property type="evidence" value="ECO:0007669"/>
    <property type="project" value="UniProtKB-KW"/>
</dbReference>
<accession>A0ABD3HZ78</accession>
<dbReference type="AlphaFoldDB" id="A0ABD3HZ78"/>
<dbReference type="Pfam" id="PF01177">
    <property type="entry name" value="Asp_Glu_race"/>
    <property type="match status" value="1"/>
</dbReference>
<organism evidence="3 4">
    <name type="scientific">Riccia sorocarpa</name>
    <dbReference type="NCBI Taxonomy" id="122646"/>
    <lineage>
        <taxon>Eukaryota</taxon>
        <taxon>Viridiplantae</taxon>
        <taxon>Streptophyta</taxon>
        <taxon>Embryophyta</taxon>
        <taxon>Marchantiophyta</taxon>
        <taxon>Marchantiopsida</taxon>
        <taxon>Marchantiidae</taxon>
        <taxon>Marchantiales</taxon>
        <taxon>Ricciaceae</taxon>
        <taxon>Riccia</taxon>
    </lineage>
</organism>
<gene>
    <name evidence="3" type="ORF">R1sor_010829</name>
</gene>
<comment type="caution">
    <text evidence="3">The sequence shown here is derived from an EMBL/GenBank/DDBJ whole genome shotgun (WGS) entry which is preliminary data.</text>
</comment>
<evidence type="ECO:0000313" key="3">
    <source>
        <dbReference type="EMBL" id="KAL3696753.1"/>
    </source>
</evidence>
<evidence type="ECO:0008006" key="5">
    <source>
        <dbReference type="Google" id="ProtNLM"/>
    </source>
</evidence>
<evidence type="ECO:0000256" key="1">
    <source>
        <dbReference type="ARBA" id="ARBA00023235"/>
    </source>
</evidence>
<proteinExistence type="predicted"/>
<dbReference type="PANTHER" id="PTHR21198:SF7">
    <property type="entry name" value="ASPARTATE-GLUTAMATE RACEMASE FAMILY"/>
    <property type="match status" value="1"/>
</dbReference>
<dbReference type="InterPro" id="IPR015942">
    <property type="entry name" value="Asp/Glu/hydantoin_racemase"/>
</dbReference>
<feature type="region of interest" description="Disordered" evidence="2">
    <location>
        <begin position="106"/>
        <end position="129"/>
    </location>
</feature>
<evidence type="ECO:0000313" key="4">
    <source>
        <dbReference type="Proteomes" id="UP001633002"/>
    </source>
</evidence>
<protein>
    <recommendedName>
        <fullName evidence="5">Aspartate racemase</fullName>
    </recommendedName>
</protein>
<sequence length="405" mass="43861">MLAPLSLSPVVKSPQTSAAGIVSSSTRCGTELLQRSGECKRFVYCCSSSSSSSQKDAFPPGKNGWKFSRLKGVPLCSAQFKDLNSSSSFSSPTIEEITNGSTSLYNTGSGSHFHPPPAPTASLETPHSLADGRYNNNHRAFDQVNTVGILGGLNPLATVEFMRKIVDASNVENDGELIPVLLCSDPNMRKSVLSRRMPAKSIFNPALPEESWAGAEEIELLTVDPLIQKRRFLEASGAKCIVMPCHISHLWFDQIVEGCTVPFLEMADCVIDELKAADLQPLEAGIRPKIGVLGSEATLTSDFYQEKLRSQGFDVALPDKATMEHAVIPGLAALQRRDMEGARNLLRIAIQVLLVNAVNIVVLACHNMPTAFDPSDPILRKCIDPSDALARAAVRWSKTTRGVTR</sequence>